<sequence length="334" mass="38713">MIARNLKAGKTSDGLLDYAFHGKESEHKDKGAEILQYSSDLLIPSSDKDKEGIKELKKEFNRRTNAYLKNEPDNKKALIGHQILSFTNEDYGKLKDDGLNKVLKDYIKLAKLDKTQFVAIKHNDTKNPHIHIIYHKIQNDLKKEKDWKLNNKTLERGIALALKHKLPLIDNQKKIALSRGVLEIRAKDQDIIDLRNSTEFLQKARNTHHLNKLLQANNITQTKLQDGRLKIDKKVYSPENLEAVYFYNRSNNKNNLQELKPLIKPYMSIKKNSFNIGSFVSTNNEAISIEKPIYVSLPTVKTNKNDYISMQKKRKGKQYLLKNKKKKNQKQHSL</sequence>
<dbReference type="InterPro" id="IPR005094">
    <property type="entry name" value="Endonuclease_MobA/VirD2"/>
</dbReference>
<feature type="domain" description="MobA/VirD2-like nuclease" evidence="1">
    <location>
        <begin position="53"/>
        <end position="156"/>
    </location>
</feature>
<keyword evidence="3" id="KW-1185">Reference proteome</keyword>
<accession>A0A316A987</accession>
<gene>
    <name evidence="2" type="ORF">CLV98_12338</name>
</gene>
<dbReference type="Proteomes" id="UP000245880">
    <property type="component" value="Unassembled WGS sequence"/>
</dbReference>
<proteinExistence type="predicted"/>
<comment type="caution">
    <text evidence="2">The sequence shown here is derived from an EMBL/GenBank/DDBJ whole genome shotgun (WGS) entry which is preliminary data.</text>
</comment>
<dbReference type="RefSeq" id="WP_109678221.1">
    <property type="nucleotide sequence ID" value="NZ_QGDT01000023.1"/>
</dbReference>
<dbReference type="Pfam" id="PF03432">
    <property type="entry name" value="Relaxase"/>
    <property type="match status" value="1"/>
</dbReference>
<name>A0A316A987_9BACT</name>
<evidence type="ECO:0000259" key="1">
    <source>
        <dbReference type="Pfam" id="PF03432"/>
    </source>
</evidence>
<dbReference type="OrthoDB" id="1525197at2"/>
<dbReference type="AlphaFoldDB" id="A0A316A987"/>
<dbReference type="EMBL" id="QGDT01000023">
    <property type="protein sequence ID" value="PWJ53424.1"/>
    <property type="molecule type" value="Genomic_DNA"/>
</dbReference>
<evidence type="ECO:0000313" key="3">
    <source>
        <dbReference type="Proteomes" id="UP000245880"/>
    </source>
</evidence>
<organism evidence="2 3">
    <name type="scientific">Dyadobacter jejuensis</name>
    <dbReference type="NCBI Taxonomy" id="1082580"/>
    <lineage>
        <taxon>Bacteria</taxon>
        <taxon>Pseudomonadati</taxon>
        <taxon>Bacteroidota</taxon>
        <taxon>Cytophagia</taxon>
        <taxon>Cytophagales</taxon>
        <taxon>Spirosomataceae</taxon>
        <taxon>Dyadobacter</taxon>
    </lineage>
</organism>
<protein>
    <submittedName>
        <fullName evidence="2">Relaxase/mobilization nuclease-like protein</fullName>
    </submittedName>
</protein>
<evidence type="ECO:0000313" key="2">
    <source>
        <dbReference type="EMBL" id="PWJ53424.1"/>
    </source>
</evidence>
<reference evidence="2 3" key="1">
    <citation type="submission" date="2018-03" db="EMBL/GenBank/DDBJ databases">
        <title>Genomic Encyclopedia of Archaeal and Bacterial Type Strains, Phase II (KMG-II): from individual species to whole genera.</title>
        <authorList>
            <person name="Goeker M."/>
        </authorList>
    </citation>
    <scope>NUCLEOTIDE SEQUENCE [LARGE SCALE GENOMIC DNA]</scope>
    <source>
        <strain evidence="2 3">DSM 100346</strain>
    </source>
</reference>